<proteinExistence type="predicted"/>
<organism evidence="2 3">
    <name type="scientific">Adineta steineri</name>
    <dbReference type="NCBI Taxonomy" id="433720"/>
    <lineage>
        <taxon>Eukaryota</taxon>
        <taxon>Metazoa</taxon>
        <taxon>Spiralia</taxon>
        <taxon>Gnathifera</taxon>
        <taxon>Rotifera</taxon>
        <taxon>Eurotatoria</taxon>
        <taxon>Bdelloidea</taxon>
        <taxon>Adinetida</taxon>
        <taxon>Adinetidae</taxon>
        <taxon>Adineta</taxon>
    </lineage>
</organism>
<comment type="caution">
    <text evidence="2">The sequence shown here is derived from an EMBL/GenBank/DDBJ whole genome shotgun (WGS) entry which is preliminary data.</text>
</comment>
<evidence type="ECO:0000313" key="3">
    <source>
        <dbReference type="Proteomes" id="UP000663868"/>
    </source>
</evidence>
<dbReference type="AlphaFoldDB" id="A0A820S7R0"/>
<reference evidence="2" key="1">
    <citation type="submission" date="2021-02" db="EMBL/GenBank/DDBJ databases">
        <authorList>
            <person name="Nowell W R."/>
        </authorList>
    </citation>
    <scope>NUCLEOTIDE SEQUENCE</scope>
</reference>
<feature type="region of interest" description="Disordered" evidence="1">
    <location>
        <begin position="68"/>
        <end position="97"/>
    </location>
</feature>
<evidence type="ECO:0000313" key="2">
    <source>
        <dbReference type="EMBL" id="CAF4448774.1"/>
    </source>
</evidence>
<protein>
    <submittedName>
        <fullName evidence="2">Uncharacterized protein</fullName>
    </submittedName>
</protein>
<evidence type="ECO:0000256" key="1">
    <source>
        <dbReference type="SAM" id="MobiDB-lite"/>
    </source>
</evidence>
<accession>A0A820S7R0</accession>
<dbReference type="EMBL" id="CAJOBB010031179">
    <property type="protein sequence ID" value="CAF4448774.1"/>
    <property type="molecule type" value="Genomic_DNA"/>
</dbReference>
<feature type="non-terminal residue" evidence="2">
    <location>
        <position position="1"/>
    </location>
</feature>
<dbReference type="Proteomes" id="UP000663868">
    <property type="component" value="Unassembled WGS sequence"/>
</dbReference>
<sequence>SHIIKLPWFTNQYIQHKNRAKFKIVVDEKLRSNIESIEDILGNEVCYFYLKTNRKLLDRQSDFQAERTFTTRNGIEQDEDIGKSSSNNGGGSDGRVK</sequence>
<gene>
    <name evidence="2" type="ORF">KXQ929_LOCUS53826</name>
</gene>
<feature type="compositionally biased region" description="Gly residues" evidence="1">
    <location>
        <begin position="88"/>
        <end position="97"/>
    </location>
</feature>
<name>A0A820S7R0_9BILA</name>